<dbReference type="SUPFAM" id="SSF51735">
    <property type="entry name" value="NAD(P)-binding Rossmann-fold domains"/>
    <property type="match status" value="1"/>
</dbReference>
<dbReference type="InterPro" id="IPR002347">
    <property type="entry name" value="SDR_fam"/>
</dbReference>
<keyword evidence="2" id="KW-0560">Oxidoreductase</keyword>
<evidence type="ECO:0000256" key="2">
    <source>
        <dbReference type="ARBA" id="ARBA00023002"/>
    </source>
</evidence>
<evidence type="ECO:0008006" key="5">
    <source>
        <dbReference type="Google" id="ProtNLM"/>
    </source>
</evidence>
<reference evidence="3" key="1">
    <citation type="submission" date="2023-03" db="EMBL/GenBank/DDBJ databases">
        <title>Massive genome expansion in bonnet fungi (Mycena s.s.) driven by repeated elements and novel gene families across ecological guilds.</title>
        <authorList>
            <consortium name="Lawrence Berkeley National Laboratory"/>
            <person name="Harder C.B."/>
            <person name="Miyauchi S."/>
            <person name="Viragh M."/>
            <person name="Kuo A."/>
            <person name="Thoen E."/>
            <person name="Andreopoulos B."/>
            <person name="Lu D."/>
            <person name="Skrede I."/>
            <person name="Drula E."/>
            <person name="Henrissat B."/>
            <person name="Morin E."/>
            <person name="Kohler A."/>
            <person name="Barry K."/>
            <person name="LaButti K."/>
            <person name="Morin E."/>
            <person name="Salamov A."/>
            <person name="Lipzen A."/>
            <person name="Mereny Z."/>
            <person name="Hegedus B."/>
            <person name="Baldrian P."/>
            <person name="Stursova M."/>
            <person name="Weitz H."/>
            <person name="Taylor A."/>
            <person name="Grigoriev I.V."/>
            <person name="Nagy L.G."/>
            <person name="Martin F."/>
            <person name="Kauserud H."/>
        </authorList>
    </citation>
    <scope>NUCLEOTIDE SEQUENCE</scope>
    <source>
        <strain evidence="3">CBHHK067</strain>
    </source>
</reference>
<evidence type="ECO:0000313" key="4">
    <source>
        <dbReference type="Proteomes" id="UP001221757"/>
    </source>
</evidence>
<dbReference type="Pfam" id="PF00106">
    <property type="entry name" value="adh_short"/>
    <property type="match status" value="1"/>
</dbReference>
<gene>
    <name evidence="3" type="ORF">B0H17DRAFT_1331095</name>
</gene>
<name>A0AAD7DI40_MYCRO</name>
<dbReference type="AlphaFoldDB" id="A0AAD7DI40"/>
<evidence type="ECO:0000313" key="3">
    <source>
        <dbReference type="EMBL" id="KAJ7691418.1"/>
    </source>
</evidence>
<organism evidence="3 4">
    <name type="scientific">Mycena rosella</name>
    <name type="common">Pink bonnet</name>
    <name type="synonym">Agaricus rosellus</name>
    <dbReference type="NCBI Taxonomy" id="1033263"/>
    <lineage>
        <taxon>Eukaryota</taxon>
        <taxon>Fungi</taxon>
        <taxon>Dikarya</taxon>
        <taxon>Basidiomycota</taxon>
        <taxon>Agaricomycotina</taxon>
        <taxon>Agaricomycetes</taxon>
        <taxon>Agaricomycetidae</taxon>
        <taxon>Agaricales</taxon>
        <taxon>Marasmiineae</taxon>
        <taxon>Mycenaceae</taxon>
        <taxon>Mycena</taxon>
    </lineage>
</organism>
<comment type="caution">
    <text evidence="3">The sequence shown here is derived from an EMBL/GenBank/DDBJ whole genome shotgun (WGS) entry which is preliminary data.</text>
</comment>
<dbReference type="Gene3D" id="3.40.50.720">
    <property type="entry name" value="NAD(P)-binding Rossmann-like Domain"/>
    <property type="match status" value="1"/>
</dbReference>
<dbReference type="GO" id="GO:0016491">
    <property type="term" value="F:oxidoreductase activity"/>
    <property type="evidence" value="ECO:0007669"/>
    <property type="project" value="UniProtKB-KW"/>
</dbReference>
<dbReference type="Proteomes" id="UP001221757">
    <property type="component" value="Unassembled WGS sequence"/>
</dbReference>
<dbReference type="EMBL" id="JARKIE010000058">
    <property type="protein sequence ID" value="KAJ7691418.1"/>
    <property type="molecule type" value="Genomic_DNA"/>
</dbReference>
<keyword evidence="4" id="KW-1185">Reference proteome</keyword>
<dbReference type="InterPro" id="IPR036291">
    <property type="entry name" value="NAD(P)-bd_dom_sf"/>
</dbReference>
<evidence type="ECO:0000256" key="1">
    <source>
        <dbReference type="ARBA" id="ARBA00006484"/>
    </source>
</evidence>
<accession>A0AAD7DI40</accession>
<comment type="similarity">
    <text evidence="1">Belongs to the short-chain dehydrogenases/reductases (SDR) family.</text>
</comment>
<protein>
    <recommendedName>
        <fullName evidence="5">Short-chain dehydrogenase/reductase family protein</fullName>
    </recommendedName>
</protein>
<dbReference type="PANTHER" id="PTHR24320:SF283">
    <property type="entry name" value="RETINOL DEHYDROGENASE 11"/>
    <property type="match status" value="1"/>
</dbReference>
<proteinExistence type="inferred from homology"/>
<dbReference type="PANTHER" id="PTHR24320">
    <property type="entry name" value="RETINOL DEHYDROGENASE"/>
    <property type="match status" value="1"/>
</dbReference>
<sequence>MSLPTFGFSTTSDEVVDALSSTIAGKNVLVTGTSRNGIGFDTARAIAKYAGLVIITGYNVERLQLSADGIRKEVPTANIRTLVLNLSSLAAVRKAAEEVNAYSEPLHVLIHNAADTSGVYAITADDIESQMAINHFSPFLLTKLLLPKLLASTSPNWLPRIVVLAQARSRSEQANFWGRYPEAKAAGVLTALALAKRGEGKLRAYSLHPGVIFTNVHTKEAIIPGLKAIGESSVPVSDEPNLEGTNWKTIPQGAATTVVAAFDPRLNDKSGSFLDDCVVANDKRSAVNSDPANAEKLWKLTEEILGENFVITVNERKVGKLRTNAKSQRPKDISQVLVIRQDGFNFKFKPGLGQP</sequence>